<dbReference type="GO" id="GO:0005524">
    <property type="term" value="F:ATP binding"/>
    <property type="evidence" value="ECO:0007669"/>
    <property type="project" value="UniProtKB-KW"/>
</dbReference>
<comment type="caution">
    <text evidence="6">The sequence shown here is derived from an EMBL/GenBank/DDBJ whole genome shotgun (WGS) entry which is preliminary data.</text>
</comment>
<dbReference type="Proteomes" id="UP000750711">
    <property type="component" value="Unassembled WGS sequence"/>
</dbReference>
<evidence type="ECO:0000259" key="5">
    <source>
        <dbReference type="PROSITE" id="PS50893"/>
    </source>
</evidence>
<evidence type="ECO:0000313" key="6">
    <source>
        <dbReference type="EMBL" id="KAH0565918.1"/>
    </source>
</evidence>
<dbReference type="InterPro" id="IPR050611">
    <property type="entry name" value="ABCF"/>
</dbReference>
<dbReference type="EMBL" id="JAGHQM010000049">
    <property type="protein sequence ID" value="KAH0565918.1"/>
    <property type="molecule type" value="Genomic_DNA"/>
</dbReference>
<keyword evidence="1" id="KW-0677">Repeat</keyword>
<evidence type="ECO:0000256" key="1">
    <source>
        <dbReference type="ARBA" id="ARBA00022737"/>
    </source>
</evidence>
<evidence type="ECO:0000313" key="7">
    <source>
        <dbReference type="Proteomes" id="UP000750711"/>
    </source>
</evidence>
<keyword evidence="2" id="KW-0547">Nucleotide-binding</keyword>
<keyword evidence="3" id="KW-0067">ATP-binding</keyword>
<dbReference type="InterPro" id="IPR003593">
    <property type="entry name" value="AAA+_ATPase"/>
</dbReference>
<protein>
    <recommendedName>
        <fullName evidence="5">ABC transporter domain-containing protein</fullName>
    </recommendedName>
</protein>
<dbReference type="FunFam" id="3.40.50.300:FF:000882">
    <property type="entry name" value="Translation initiation regulator (Gcn20)"/>
    <property type="match status" value="1"/>
</dbReference>
<dbReference type="PANTHER" id="PTHR19211:SF117">
    <property type="entry name" value="ATP-BINDING CASSETTE SUB-FAMILY F MEMBER 3"/>
    <property type="match status" value="1"/>
</dbReference>
<dbReference type="CDD" id="cd03221">
    <property type="entry name" value="ABCF_EF-3"/>
    <property type="match status" value="1"/>
</dbReference>
<accession>A0A9P8RTB8</accession>
<dbReference type="GO" id="GO:0016887">
    <property type="term" value="F:ATP hydrolysis activity"/>
    <property type="evidence" value="ECO:0007669"/>
    <property type="project" value="InterPro"/>
</dbReference>
<dbReference type="PROSITE" id="PS00211">
    <property type="entry name" value="ABC_TRANSPORTER_1"/>
    <property type="match status" value="1"/>
</dbReference>
<gene>
    <name evidence="6" type="ORF">GP486_000671</name>
</gene>
<evidence type="ECO:0000256" key="4">
    <source>
        <dbReference type="SAM" id="Coils"/>
    </source>
</evidence>
<organism evidence="6 7">
    <name type="scientific">Trichoglossum hirsutum</name>
    <dbReference type="NCBI Taxonomy" id="265104"/>
    <lineage>
        <taxon>Eukaryota</taxon>
        <taxon>Fungi</taxon>
        <taxon>Dikarya</taxon>
        <taxon>Ascomycota</taxon>
        <taxon>Pezizomycotina</taxon>
        <taxon>Geoglossomycetes</taxon>
        <taxon>Geoglossales</taxon>
        <taxon>Geoglossaceae</taxon>
        <taxon>Trichoglossum</taxon>
    </lineage>
</organism>
<sequence>MGIYFSRASRTRHVRQLFSKVRNHKQTIGVARLALGPDFRSTAQLKSRSTQLARVIGRPDETSLITAFAPRVSDKTHSFSVREEANTSILVMEAEIKTRIPNIDPILSEYSVGYLTHASNTYSLNSDSSGPTPLSEAISTISALLISASGDTSPKNERSIQNLVEKFVSNLSAVKGEQKQTSSTARKLEHTFQVGSQRNVSSTLGLAGGSVDLESANTRKVESRVDRKKLEKAERKIRAKQDKKVMKNVEYEASRLINQPNEAQSYEEFFMSVNPLQLGTSATGAQRSKDIKLDGADVSIGGKRILSDTTLTLAYGRRYGLVGQNGVGKSTLLRALSRRELAIPTHITILHVEQEITGDDTPALQAVLDADVWRKHLLAEQEKITQHLAVLEQDRSTLADTSSDAAKLDKRREEFDATLSDIYAKLSEMESDKAESRAASILAGLGFSQERQQYATKTFSGGWRMRLALARALFCQPDLLLLDEPSNMLDVPSITYLSSYLQGYPSTVLVVSHDRAFLNEVATDIIHQHSERLDYYKGANFGMILHS</sequence>
<evidence type="ECO:0000256" key="3">
    <source>
        <dbReference type="ARBA" id="ARBA00022840"/>
    </source>
</evidence>
<dbReference type="Pfam" id="PF00005">
    <property type="entry name" value="ABC_tran"/>
    <property type="match status" value="1"/>
</dbReference>
<dbReference type="InterPro" id="IPR027417">
    <property type="entry name" value="P-loop_NTPase"/>
</dbReference>
<dbReference type="SUPFAM" id="SSF52540">
    <property type="entry name" value="P-loop containing nucleoside triphosphate hydrolases"/>
    <property type="match status" value="1"/>
</dbReference>
<dbReference type="Gene3D" id="3.40.50.300">
    <property type="entry name" value="P-loop containing nucleotide triphosphate hydrolases"/>
    <property type="match status" value="1"/>
</dbReference>
<dbReference type="AlphaFoldDB" id="A0A9P8RTB8"/>
<dbReference type="PROSITE" id="PS50893">
    <property type="entry name" value="ABC_TRANSPORTER_2"/>
    <property type="match status" value="1"/>
</dbReference>
<evidence type="ECO:0000256" key="2">
    <source>
        <dbReference type="ARBA" id="ARBA00022741"/>
    </source>
</evidence>
<keyword evidence="7" id="KW-1185">Reference proteome</keyword>
<dbReference type="InterPro" id="IPR003439">
    <property type="entry name" value="ABC_transporter-like_ATP-bd"/>
</dbReference>
<dbReference type="SMART" id="SM00382">
    <property type="entry name" value="AAA"/>
    <property type="match status" value="1"/>
</dbReference>
<dbReference type="PANTHER" id="PTHR19211">
    <property type="entry name" value="ATP-BINDING TRANSPORT PROTEIN-RELATED"/>
    <property type="match status" value="1"/>
</dbReference>
<feature type="coiled-coil region" evidence="4">
    <location>
        <begin position="213"/>
        <end position="250"/>
    </location>
</feature>
<keyword evidence="4" id="KW-0175">Coiled coil</keyword>
<reference evidence="6" key="1">
    <citation type="submission" date="2021-03" db="EMBL/GenBank/DDBJ databases">
        <title>Comparative genomics and phylogenomic investigation of the class Geoglossomycetes provide insights into ecological specialization and systematics.</title>
        <authorList>
            <person name="Melie T."/>
            <person name="Pirro S."/>
            <person name="Miller A.N."/>
            <person name="Quandt A."/>
        </authorList>
    </citation>
    <scope>NUCLEOTIDE SEQUENCE</scope>
    <source>
        <strain evidence="6">CAQ_001_2017</strain>
    </source>
</reference>
<feature type="domain" description="ABC transporter" evidence="5">
    <location>
        <begin position="291"/>
        <end position="546"/>
    </location>
</feature>
<proteinExistence type="predicted"/>
<dbReference type="InterPro" id="IPR017871">
    <property type="entry name" value="ABC_transporter-like_CS"/>
</dbReference>
<name>A0A9P8RTB8_9PEZI</name>